<feature type="region of interest" description="Disordered" evidence="1">
    <location>
        <begin position="1"/>
        <end position="21"/>
    </location>
</feature>
<gene>
    <name evidence="2" type="ORF">KGD82_13425</name>
</gene>
<organism evidence="2 3">
    <name type="scientific">Nocardiopsis eucommiae</name>
    <dbReference type="NCBI Taxonomy" id="2831970"/>
    <lineage>
        <taxon>Bacteria</taxon>
        <taxon>Bacillati</taxon>
        <taxon>Actinomycetota</taxon>
        <taxon>Actinomycetes</taxon>
        <taxon>Streptosporangiales</taxon>
        <taxon>Nocardiopsidaceae</taxon>
        <taxon>Nocardiopsis</taxon>
    </lineage>
</organism>
<dbReference type="AlphaFoldDB" id="A0A975LBW7"/>
<protein>
    <submittedName>
        <fullName evidence="2">Uncharacterized protein</fullName>
    </submittedName>
</protein>
<evidence type="ECO:0000313" key="3">
    <source>
        <dbReference type="Proteomes" id="UP000682416"/>
    </source>
</evidence>
<dbReference type="Proteomes" id="UP000682416">
    <property type="component" value="Chromosome"/>
</dbReference>
<reference evidence="2" key="1">
    <citation type="submission" date="2021-05" db="EMBL/GenBank/DDBJ databases">
        <authorList>
            <person name="Kaiqin L."/>
            <person name="Jian G."/>
        </authorList>
    </citation>
    <scope>NUCLEOTIDE SEQUENCE</scope>
    <source>
        <strain evidence="2">HDS5</strain>
    </source>
</reference>
<dbReference type="KEGG" id="nec:KGD82_13425"/>
<evidence type="ECO:0000256" key="1">
    <source>
        <dbReference type="SAM" id="MobiDB-lite"/>
    </source>
</evidence>
<sequence>MEKAPGALGHRADTKEDPVNTETALDDMDVATYFSLSYSNFLVLHRVELEHMPTEWQHRLVAMLNELDGAYRHLDHPQGYEVHPCRYVEVWELDDDERKAVGVTSSLDDFPALPDDATEGQREAHDRAYEEACEAELFYDADGTELEKWQRVPIRVSDPIPHYRHGRVEPRLS</sequence>
<keyword evidence="3" id="KW-1185">Reference proteome</keyword>
<evidence type="ECO:0000313" key="2">
    <source>
        <dbReference type="EMBL" id="QVJ03029.1"/>
    </source>
</evidence>
<dbReference type="EMBL" id="CP074402">
    <property type="protein sequence ID" value="QVJ03029.1"/>
    <property type="molecule type" value="Genomic_DNA"/>
</dbReference>
<name>A0A975LBW7_9ACTN</name>
<accession>A0A975LBW7</accession>
<proteinExistence type="predicted"/>